<feature type="compositionally biased region" description="Polar residues" evidence="1">
    <location>
        <begin position="188"/>
        <end position="197"/>
    </location>
</feature>
<evidence type="ECO:0000313" key="3">
    <source>
        <dbReference type="EMBL" id="KAK8170040.1"/>
    </source>
</evidence>
<dbReference type="SUPFAM" id="SSF54928">
    <property type="entry name" value="RNA-binding domain, RBD"/>
    <property type="match status" value="1"/>
</dbReference>
<protein>
    <submittedName>
        <fullName evidence="3">RNA recognition motif 2-domain-containing protein</fullName>
    </submittedName>
</protein>
<evidence type="ECO:0000313" key="4">
    <source>
        <dbReference type="Proteomes" id="UP001456524"/>
    </source>
</evidence>
<gene>
    <name evidence="3" type="ORF">IWX90DRAFT_196836</name>
</gene>
<organism evidence="3 4">
    <name type="scientific">Phyllosticta citrichinensis</name>
    <dbReference type="NCBI Taxonomy" id="1130410"/>
    <lineage>
        <taxon>Eukaryota</taxon>
        <taxon>Fungi</taxon>
        <taxon>Dikarya</taxon>
        <taxon>Ascomycota</taxon>
        <taxon>Pezizomycotina</taxon>
        <taxon>Dothideomycetes</taxon>
        <taxon>Dothideomycetes incertae sedis</taxon>
        <taxon>Botryosphaeriales</taxon>
        <taxon>Phyllostictaceae</taxon>
        <taxon>Phyllosticta</taxon>
    </lineage>
</organism>
<dbReference type="EMBL" id="JBBWUH010000004">
    <property type="protein sequence ID" value="KAK8170040.1"/>
    <property type="molecule type" value="Genomic_DNA"/>
</dbReference>
<feature type="region of interest" description="Disordered" evidence="1">
    <location>
        <begin position="152"/>
        <end position="197"/>
    </location>
</feature>
<dbReference type="Pfam" id="PF04059">
    <property type="entry name" value="RRM_2"/>
    <property type="match status" value="1"/>
</dbReference>
<evidence type="ECO:0000256" key="1">
    <source>
        <dbReference type="SAM" id="MobiDB-lite"/>
    </source>
</evidence>
<feature type="domain" description="Mei2-like C-terminal RNA recognition motif" evidence="2">
    <location>
        <begin position="11"/>
        <end position="85"/>
    </location>
</feature>
<accession>A0ABR1XXA0</accession>
<dbReference type="Proteomes" id="UP001456524">
    <property type="component" value="Unassembled WGS sequence"/>
</dbReference>
<evidence type="ECO:0000259" key="2">
    <source>
        <dbReference type="Pfam" id="PF04059"/>
    </source>
</evidence>
<comment type="caution">
    <text evidence="3">The sequence shown here is derived from an EMBL/GenBank/DDBJ whole genome shotgun (WGS) entry which is preliminary data.</text>
</comment>
<dbReference type="InterPro" id="IPR007201">
    <property type="entry name" value="Mei2-like_Rrm_C"/>
</dbReference>
<keyword evidence="4" id="KW-1185">Reference proteome</keyword>
<reference evidence="3 4" key="1">
    <citation type="journal article" date="2022" name="G3 (Bethesda)">
        <title>Enemy or ally: a genomic approach to elucidate the lifestyle of Phyllosticta citrichinaensis.</title>
        <authorList>
            <person name="Buijs V.A."/>
            <person name="Groenewald J.Z."/>
            <person name="Haridas S."/>
            <person name="LaButti K.M."/>
            <person name="Lipzen A."/>
            <person name="Martin F.M."/>
            <person name="Barry K."/>
            <person name="Grigoriev I.V."/>
            <person name="Crous P.W."/>
            <person name="Seidl M.F."/>
        </authorList>
    </citation>
    <scope>NUCLEOTIDE SEQUENCE [LARGE SCALE GENOMIC DNA]</scope>
    <source>
        <strain evidence="3 4">CBS 129764</strain>
    </source>
</reference>
<sequence length="278" mass="30503">MQYQLEDLLRKLSFGRYDFLYLRIDFRNGYNVGYAFVNFASAMDVFNFCERLVGHGWPGDLGSGKSPALSYATVQGVEALVEKFRNSSVMLELHHCRPRVSSPLFQPDFRQADHLKLFHTRETAYRFSEQTGLPFFDEIGKELPFPAANNDAKLQRSRQNAETQGLWPAHTREDQRRARHTTYDRGNPNATVRSIPSRSGTALSFGVHDRPASAGLSSVALPGLPFGPAGYPSSLASLPSGGNGALARYTGGQLPFGRAPPTTGNSAPGGPAPKSSYF</sequence>
<name>A0ABR1XXA0_9PEZI</name>
<proteinExistence type="predicted"/>
<dbReference type="InterPro" id="IPR035979">
    <property type="entry name" value="RBD_domain_sf"/>
</dbReference>
<feature type="region of interest" description="Disordered" evidence="1">
    <location>
        <begin position="240"/>
        <end position="278"/>
    </location>
</feature>